<sequence>MDNISKKRHWGLLGLYFLLLLISSLIQQFKYFGTRIFLPIVIILIILIGLWRYLLSHKIIKVTWTSMTYEPNAHKSERMFLFSLVTVVAPVLRFHDLTSYDVIISVIAILVGVIGFEMNEHRLNKRVQKYN</sequence>
<keyword evidence="3" id="KW-1185">Reference proteome</keyword>
<proteinExistence type="predicted"/>
<name>A0A4Z0JT82_9LACO</name>
<protein>
    <submittedName>
        <fullName evidence="2">Uncharacterized protein</fullName>
    </submittedName>
</protein>
<keyword evidence="1" id="KW-1133">Transmembrane helix</keyword>
<evidence type="ECO:0000313" key="2">
    <source>
        <dbReference type="EMBL" id="TGD25448.1"/>
    </source>
</evidence>
<feature type="transmembrane region" description="Helical" evidence="1">
    <location>
        <begin position="98"/>
        <end position="116"/>
    </location>
</feature>
<comment type="caution">
    <text evidence="2">The sequence shown here is derived from an EMBL/GenBank/DDBJ whole genome shotgun (WGS) entry which is preliminary data.</text>
</comment>
<organism evidence="2 3">
    <name type="scientific">Companilactobacillus suantsaicola</name>
    <dbReference type="NCBI Taxonomy" id="2487723"/>
    <lineage>
        <taxon>Bacteria</taxon>
        <taxon>Bacillati</taxon>
        <taxon>Bacillota</taxon>
        <taxon>Bacilli</taxon>
        <taxon>Lactobacillales</taxon>
        <taxon>Lactobacillaceae</taxon>
        <taxon>Companilactobacillus</taxon>
    </lineage>
</organism>
<feature type="transmembrane region" description="Helical" evidence="1">
    <location>
        <begin position="36"/>
        <end position="55"/>
    </location>
</feature>
<evidence type="ECO:0000313" key="3">
    <source>
        <dbReference type="Proteomes" id="UP000298021"/>
    </source>
</evidence>
<gene>
    <name evidence="2" type="ORF">EGT49_00795</name>
</gene>
<accession>A0A4Z0JT82</accession>
<dbReference type="AlphaFoldDB" id="A0A4Z0JT82"/>
<reference evidence="2 3" key="1">
    <citation type="submission" date="2018-10" db="EMBL/GenBank/DDBJ databases">
        <title>Lactobacillus sp. R7 and Lactobacillus sp. R19 isolated from fermented mustard green product of Taiwan.</title>
        <authorList>
            <person name="Lin S.-T."/>
        </authorList>
    </citation>
    <scope>NUCLEOTIDE SEQUENCE [LARGE SCALE GENOMIC DNA]</scope>
    <source>
        <strain evidence="2 3">BCRC 81127</strain>
    </source>
</reference>
<feature type="transmembrane region" description="Helical" evidence="1">
    <location>
        <begin position="76"/>
        <end position="92"/>
    </location>
</feature>
<evidence type="ECO:0000256" key="1">
    <source>
        <dbReference type="SAM" id="Phobius"/>
    </source>
</evidence>
<dbReference type="RefSeq" id="WP_135371059.1">
    <property type="nucleotide sequence ID" value="NZ_RKLY01000001.1"/>
</dbReference>
<dbReference type="Proteomes" id="UP000298021">
    <property type="component" value="Unassembled WGS sequence"/>
</dbReference>
<keyword evidence="1" id="KW-0812">Transmembrane</keyword>
<dbReference type="OrthoDB" id="2195192at2"/>
<keyword evidence="1" id="KW-0472">Membrane</keyword>
<dbReference type="EMBL" id="RKLY01000001">
    <property type="protein sequence ID" value="TGD25448.1"/>
    <property type="molecule type" value="Genomic_DNA"/>
</dbReference>